<reference evidence="2" key="2">
    <citation type="journal article" date="2017" name="Plant Physiol. Biochem.">
        <title>Differential oxidative and antioxidative response of duckweed Lemna minor toward plant growth promoting/inhibiting bacteria.</title>
        <authorList>
            <person name="Ishizawa H."/>
            <person name="Kuroda M."/>
            <person name="Morikawa M."/>
            <person name="Ike M."/>
        </authorList>
    </citation>
    <scope>NUCLEOTIDE SEQUENCE [LARGE SCALE GENOMIC DNA]</scope>
    <source>
        <strain evidence="2">M6</strain>
    </source>
</reference>
<gene>
    <name evidence="1" type="ORF">EM6_0866</name>
</gene>
<protein>
    <submittedName>
        <fullName evidence="1">Uncharacterized protein</fullName>
    </submittedName>
</protein>
<sequence>MYIIEVKRFGEQEIDVGASRLIQRLTSCQRHISSARGHDR</sequence>
<dbReference type="EMBL" id="AP018827">
    <property type="protein sequence ID" value="BBF80287.1"/>
    <property type="molecule type" value="Genomic_DNA"/>
</dbReference>
<evidence type="ECO:0000313" key="1">
    <source>
        <dbReference type="EMBL" id="BBF80287.1"/>
    </source>
</evidence>
<dbReference type="Proteomes" id="UP000278756">
    <property type="component" value="Chromosome 1"/>
</dbReference>
<dbReference type="AlphaFoldDB" id="A0A3G9G0R9"/>
<accession>A0A3G9G0R9</accession>
<evidence type="ECO:0000313" key="2">
    <source>
        <dbReference type="Proteomes" id="UP000278756"/>
    </source>
</evidence>
<reference evidence="2" key="1">
    <citation type="journal article" date="2017" name="Biotechnol. Biofuels">
        <title>Evaluation of environmental bacterial communities as a factor affecting the growth of duckweed Lemna minor.</title>
        <authorList>
            <person name="Ishizawa H."/>
            <person name="Kuroda M."/>
            <person name="Morikawa M."/>
            <person name="Ike M."/>
        </authorList>
    </citation>
    <scope>NUCLEOTIDE SEQUENCE [LARGE SCALE GENOMIC DNA]</scope>
    <source>
        <strain evidence="2">M6</strain>
    </source>
</reference>
<organism evidence="1 2">
    <name type="scientific">Asticcacaulis excentricus</name>
    <dbReference type="NCBI Taxonomy" id="78587"/>
    <lineage>
        <taxon>Bacteria</taxon>
        <taxon>Pseudomonadati</taxon>
        <taxon>Pseudomonadota</taxon>
        <taxon>Alphaproteobacteria</taxon>
        <taxon>Caulobacterales</taxon>
        <taxon>Caulobacteraceae</taxon>
        <taxon>Asticcacaulis</taxon>
    </lineage>
</organism>
<name>A0A3G9G0R9_9CAUL</name>
<proteinExistence type="predicted"/>